<dbReference type="Gene3D" id="1.10.510.10">
    <property type="entry name" value="Transferase(Phosphotransferase) domain 1"/>
    <property type="match status" value="1"/>
</dbReference>
<dbReference type="OMA" id="LLPWMEN"/>
<dbReference type="InterPro" id="IPR015897">
    <property type="entry name" value="CHK_kinase-like"/>
</dbReference>
<reference evidence="3" key="1">
    <citation type="submission" date="2025-08" db="UniProtKB">
        <authorList>
            <consortium name="RefSeq"/>
        </authorList>
    </citation>
    <scope>IDENTIFICATION</scope>
    <source>
        <strain evidence="3">15085-1641.00</strain>
        <tissue evidence="3">Whole body</tissue>
    </source>
</reference>
<dbReference type="GeneID" id="111592032"/>
<dbReference type="KEGG" id="dhe:111592032"/>
<organism evidence="2 3">
    <name type="scientific">Drosophila hydei</name>
    <name type="common">Fruit fly</name>
    <dbReference type="NCBI Taxonomy" id="7224"/>
    <lineage>
        <taxon>Eukaryota</taxon>
        <taxon>Metazoa</taxon>
        <taxon>Ecdysozoa</taxon>
        <taxon>Arthropoda</taxon>
        <taxon>Hexapoda</taxon>
        <taxon>Insecta</taxon>
        <taxon>Pterygota</taxon>
        <taxon>Neoptera</taxon>
        <taxon>Endopterygota</taxon>
        <taxon>Diptera</taxon>
        <taxon>Brachycera</taxon>
        <taxon>Muscomorpha</taxon>
        <taxon>Ephydroidea</taxon>
        <taxon>Drosophilidae</taxon>
        <taxon>Drosophila</taxon>
    </lineage>
</organism>
<keyword evidence="2" id="KW-1185">Reference proteome</keyword>
<dbReference type="SMART" id="SM00587">
    <property type="entry name" value="CHK"/>
    <property type="match status" value="1"/>
</dbReference>
<dbReference type="SUPFAM" id="SSF56112">
    <property type="entry name" value="Protein kinase-like (PK-like)"/>
    <property type="match status" value="1"/>
</dbReference>
<accession>A0A6J1L0E7</accession>
<dbReference type="AlphaFoldDB" id="A0A6J1L0E7"/>
<dbReference type="PANTHER" id="PTHR11012">
    <property type="entry name" value="PROTEIN KINASE-LIKE DOMAIN-CONTAINING"/>
    <property type="match status" value="1"/>
</dbReference>
<gene>
    <name evidence="3" type="primary">LOC111592032</name>
</gene>
<evidence type="ECO:0000259" key="1">
    <source>
        <dbReference type="SMART" id="SM00587"/>
    </source>
</evidence>
<dbReference type="RefSeq" id="XP_023159794.2">
    <property type="nucleotide sequence ID" value="XM_023304026.2"/>
</dbReference>
<dbReference type="PANTHER" id="PTHR11012:SF6">
    <property type="entry name" value="CHK DOMAIN OV1-RELATED"/>
    <property type="match status" value="1"/>
</dbReference>
<protein>
    <submittedName>
        <fullName evidence="3">Uncharacterized protein LOC111592032</fullName>
    </submittedName>
</protein>
<proteinExistence type="predicted"/>
<sequence>MFRPTFLTQVSSVAVDLPDWLNEKELQQIIKNEFQTFQQIENIQCRSQLNTQRLQIQIKLADNSTRTVNYQIKSKELETLKFPRYQSFQVELHMRKVVLPAMENLYKNVQKNITFTLSSYPTKNGLLLEDLQAKGYRLASQPRGLDQAAMEVALSKLAAYHAASTCYLQINPNQLDELLPSKEPGEDIQQLKVWLQRKFHESLRANGLQHYEDKVKAYQRILASHVETHDPRKSFNVILNGTCWANNLLGHFDAFGQLKDVVFNDFAGARLGPAVHDLLLLLLTAPAAKTDQFDGFLRHYVDELTVNLKLLKFKGKFPTLTDIQLDLLSSGHWAFQTVTEILPIVLADLGCEDIDEMFKLTQYSVEIQKLLPWLENRGYFEVD</sequence>
<dbReference type="Proteomes" id="UP000504633">
    <property type="component" value="Unplaced"/>
</dbReference>
<dbReference type="OrthoDB" id="8250698at2759"/>
<dbReference type="Pfam" id="PF02958">
    <property type="entry name" value="EcKL"/>
    <property type="match status" value="1"/>
</dbReference>
<dbReference type="InterPro" id="IPR004119">
    <property type="entry name" value="EcKL"/>
</dbReference>
<evidence type="ECO:0000313" key="3">
    <source>
        <dbReference type="RefSeq" id="XP_023159794.2"/>
    </source>
</evidence>
<evidence type="ECO:0000313" key="2">
    <source>
        <dbReference type="Proteomes" id="UP000504633"/>
    </source>
</evidence>
<name>A0A6J1L0E7_DROHY</name>
<dbReference type="InterPro" id="IPR011009">
    <property type="entry name" value="Kinase-like_dom_sf"/>
</dbReference>
<feature type="domain" description="CHK kinase-like" evidence="1">
    <location>
        <begin position="126"/>
        <end position="310"/>
    </location>
</feature>